<evidence type="ECO:0000313" key="6">
    <source>
        <dbReference type="Proteomes" id="UP000198406"/>
    </source>
</evidence>
<keyword evidence="3" id="KW-0067">ATP-binding</keyword>
<protein>
    <submittedName>
        <fullName evidence="5">Uncharacterized protein</fullName>
    </submittedName>
</protein>
<dbReference type="PANTHER" id="PTHR12169">
    <property type="entry name" value="ATPASE N2B"/>
    <property type="match status" value="1"/>
</dbReference>
<keyword evidence="6" id="KW-1185">Reference proteome</keyword>
<accession>A0A1Z5KKA7</accession>
<dbReference type="AlphaFoldDB" id="A0A1Z5KKA7"/>
<dbReference type="Proteomes" id="UP000198406">
    <property type="component" value="Unassembled WGS sequence"/>
</dbReference>
<organism evidence="5 6">
    <name type="scientific">Fistulifera solaris</name>
    <name type="common">Oleaginous diatom</name>
    <dbReference type="NCBI Taxonomy" id="1519565"/>
    <lineage>
        <taxon>Eukaryota</taxon>
        <taxon>Sar</taxon>
        <taxon>Stramenopiles</taxon>
        <taxon>Ochrophyta</taxon>
        <taxon>Bacillariophyta</taxon>
        <taxon>Bacillariophyceae</taxon>
        <taxon>Bacillariophycidae</taxon>
        <taxon>Naviculales</taxon>
        <taxon>Naviculaceae</taxon>
        <taxon>Fistulifera</taxon>
    </lineage>
</organism>
<evidence type="ECO:0000256" key="3">
    <source>
        <dbReference type="ARBA" id="ARBA00022840"/>
    </source>
</evidence>
<dbReference type="PANTHER" id="PTHR12169:SF6">
    <property type="entry name" value="AFG1-LIKE ATPASE"/>
    <property type="match status" value="1"/>
</dbReference>
<dbReference type="InterPro" id="IPR005654">
    <property type="entry name" value="ATPase_AFG1-like"/>
</dbReference>
<dbReference type="NCBIfam" id="NF040713">
    <property type="entry name" value="ZapE"/>
    <property type="match status" value="1"/>
</dbReference>
<dbReference type="OrthoDB" id="548867at2759"/>
<evidence type="ECO:0000256" key="1">
    <source>
        <dbReference type="ARBA" id="ARBA00010322"/>
    </source>
</evidence>
<dbReference type="GO" id="GO:0016887">
    <property type="term" value="F:ATP hydrolysis activity"/>
    <property type="evidence" value="ECO:0007669"/>
    <property type="project" value="InterPro"/>
</dbReference>
<keyword evidence="2" id="KW-0547">Nucleotide-binding</keyword>
<gene>
    <name evidence="5" type="ORF">FisN_2Hu429</name>
</gene>
<evidence type="ECO:0000313" key="5">
    <source>
        <dbReference type="EMBL" id="GAX26637.1"/>
    </source>
</evidence>
<feature type="region of interest" description="Disordered" evidence="4">
    <location>
        <begin position="105"/>
        <end position="131"/>
    </location>
</feature>
<dbReference type="InParanoid" id="A0A1Z5KKA7"/>
<name>A0A1Z5KKA7_FISSO</name>
<comment type="caution">
    <text evidence="5">The sequence shown here is derived from an EMBL/GenBank/DDBJ whole genome shotgun (WGS) entry which is preliminary data.</text>
</comment>
<dbReference type="Pfam" id="PF03969">
    <property type="entry name" value="AFG1_ATPase"/>
    <property type="match status" value="1"/>
</dbReference>
<dbReference type="GO" id="GO:0005739">
    <property type="term" value="C:mitochondrion"/>
    <property type="evidence" value="ECO:0007669"/>
    <property type="project" value="TreeGrafter"/>
</dbReference>
<sequence length="509" mass="58592">MKTILNTTWLGHMRYRSFVGSRQFARKKRTLPPSNASIFCFRPLGSVVDQLQERVALGELSTDRIQLRAAKRLDRLLEALTGYSNLPIIETWHQTQIERIIEQRRNEQQKQEEMDPEVQKQSTSDTARPMLPRIPRGLYLHGAVGTGKSMLMDTFFDLYNQREKKGRRVHFHSFMNELHQRIHEVRKQPRVHGTISDHDAPDEHDIVRPEEYISNPVQHVALQMANETTVLCLDELQVTDVGNAYILTQLLEVLLTLGTVVVATSNQPPDNLSSSYQGSTDMFFSRFVALLQRHCIIDYLDSNVDYRTLPSLLNEESMYLLPDDDNLQCQAERMELITENLLLEFSSDPSTPVDLNVGFQRLITVKGTGVGQFTFDELCRDNDYGTLEFRAIARHFPILVLKDIPILDLADTRDIDPARRFVILMDELYEARGALLCSSVVKPNDIFASVPSTGNISQNLNEEWTMDSDALIGDVERVRRDKPHAYRRAISRLTEMTSKKWWDRVLQKF</sequence>
<comment type="similarity">
    <text evidence="1">Belongs to the AFG1 ATPase family.</text>
</comment>
<proteinExistence type="inferred from homology"/>
<evidence type="ECO:0000256" key="2">
    <source>
        <dbReference type="ARBA" id="ARBA00022741"/>
    </source>
</evidence>
<dbReference type="Gene3D" id="3.40.50.300">
    <property type="entry name" value="P-loop containing nucleotide triphosphate hydrolases"/>
    <property type="match status" value="1"/>
</dbReference>
<reference evidence="5 6" key="1">
    <citation type="journal article" date="2015" name="Plant Cell">
        <title>Oil accumulation by the oleaginous diatom Fistulifera solaris as revealed by the genome and transcriptome.</title>
        <authorList>
            <person name="Tanaka T."/>
            <person name="Maeda Y."/>
            <person name="Veluchamy A."/>
            <person name="Tanaka M."/>
            <person name="Abida H."/>
            <person name="Marechal E."/>
            <person name="Bowler C."/>
            <person name="Muto M."/>
            <person name="Sunaga Y."/>
            <person name="Tanaka M."/>
            <person name="Yoshino T."/>
            <person name="Taniguchi T."/>
            <person name="Fukuda Y."/>
            <person name="Nemoto M."/>
            <person name="Matsumoto M."/>
            <person name="Wong P.S."/>
            <person name="Aburatani S."/>
            <person name="Fujibuchi W."/>
        </authorList>
    </citation>
    <scope>NUCLEOTIDE SEQUENCE [LARGE SCALE GENOMIC DNA]</scope>
    <source>
        <strain evidence="5 6">JPCC DA0580</strain>
    </source>
</reference>
<evidence type="ECO:0000256" key="4">
    <source>
        <dbReference type="SAM" id="MobiDB-lite"/>
    </source>
</evidence>
<dbReference type="SUPFAM" id="SSF52540">
    <property type="entry name" value="P-loop containing nucleoside triphosphate hydrolases"/>
    <property type="match status" value="1"/>
</dbReference>
<dbReference type="InterPro" id="IPR027417">
    <property type="entry name" value="P-loop_NTPase"/>
</dbReference>
<dbReference type="EMBL" id="BDSP01000251">
    <property type="protein sequence ID" value="GAX26637.1"/>
    <property type="molecule type" value="Genomic_DNA"/>
</dbReference>
<dbReference type="GO" id="GO:0005524">
    <property type="term" value="F:ATP binding"/>
    <property type="evidence" value="ECO:0007669"/>
    <property type="project" value="UniProtKB-KW"/>
</dbReference>